<dbReference type="InterPro" id="IPR056591">
    <property type="entry name" value="ELP3-like_N"/>
</dbReference>
<dbReference type="EMBL" id="CATIWC010001115">
    <property type="protein sequence ID" value="CAI8583841.1"/>
    <property type="molecule type" value="Genomic_DNA"/>
</dbReference>
<comment type="caution">
    <text evidence="7">The sequence shown here is derived from an EMBL/GenBank/DDBJ whole genome shotgun (WGS) entry which is preliminary data.</text>
</comment>
<evidence type="ECO:0000313" key="7">
    <source>
        <dbReference type="EMBL" id="CAI8583841.1"/>
    </source>
</evidence>
<dbReference type="GO" id="GO:0033588">
    <property type="term" value="C:elongator holoenzyme complex"/>
    <property type="evidence" value="ECO:0007669"/>
    <property type="project" value="TreeGrafter"/>
</dbReference>
<reference evidence="7 8" key="1">
    <citation type="submission" date="2023-01" db="EMBL/GenBank/DDBJ databases">
        <authorList>
            <person name="Kreplak J."/>
        </authorList>
    </citation>
    <scope>NUCLEOTIDE SEQUENCE [LARGE SCALE GENOMIC DNA]</scope>
</reference>
<keyword evidence="8" id="KW-1185">Reference proteome</keyword>
<dbReference type="Pfam" id="PF23613">
    <property type="entry name" value="ELP3_N"/>
    <property type="match status" value="1"/>
</dbReference>
<dbReference type="AlphaFoldDB" id="A0AAV0YD29"/>
<evidence type="ECO:0000256" key="5">
    <source>
        <dbReference type="ARBA" id="ARBA00023014"/>
    </source>
</evidence>
<evidence type="ECO:0000256" key="2">
    <source>
        <dbReference type="ARBA" id="ARBA00022691"/>
    </source>
</evidence>
<keyword evidence="2" id="KW-0949">S-adenosyl-L-methionine</keyword>
<protein>
    <recommendedName>
        <fullName evidence="6">ELP3-like N-terminal domain-containing protein</fullName>
    </recommendedName>
</protein>
<dbReference type="GO" id="GO:0005634">
    <property type="term" value="C:nucleus"/>
    <property type="evidence" value="ECO:0007669"/>
    <property type="project" value="TreeGrafter"/>
</dbReference>
<dbReference type="PANTHER" id="PTHR11135">
    <property type="entry name" value="HISTONE ACETYLTRANSFERASE-RELATED"/>
    <property type="match status" value="1"/>
</dbReference>
<dbReference type="GO" id="GO:0005737">
    <property type="term" value="C:cytoplasm"/>
    <property type="evidence" value="ECO:0007669"/>
    <property type="project" value="TreeGrafter"/>
</dbReference>
<organism evidence="7 8">
    <name type="scientific">Vicia faba</name>
    <name type="common">Broad bean</name>
    <name type="synonym">Faba vulgaris</name>
    <dbReference type="NCBI Taxonomy" id="3906"/>
    <lineage>
        <taxon>Eukaryota</taxon>
        <taxon>Viridiplantae</taxon>
        <taxon>Streptophyta</taxon>
        <taxon>Embryophyta</taxon>
        <taxon>Tracheophyta</taxon>
        <taxon>Spermatophyta</taxon>
        <taxon>Magnoliopsida</taxon>
        <taxon>eudicotyledons</taxon>
        <taxon>Gunneridae</taxon>
        <taxon>Pentapetalae</taxon>
        <taxon>rosids</taxon>
        <taxon>fabids</taxon>
        <taxon>Fabales</taxon>
        <taxon>Fabaceae</taxon>
        <taxon>Papilionoideae</taxon>
        <taxon>50 kb inversion clade</taxon>
        <taxon>NPAAA clade</taxon>
        <taxon>Hologalegina</taxon>
        <taxon>IRL clade</taxon>
        <taxon>Fabeae</taxon>
        <taxon>Vicia</taxon>
    </lineage>
</organism>
<keyword evidence="1" id="KW-0004">4Fe-4S</keyword>
<proteinExistence type="predicted"/>
<evidence type="ECO:0000256" key="1">
    <source>
        <dbReference type="ARBA" id="ARBA00022485"/>
    </source>
</evidence>
<evidence type="ECO:0000259" key="6">
    <source>
        <dbReference type="Pfam" id="PF23613"/>
    </source>
</evidence>
<evidence type="ECO:0000313" key="8">
    <source>
        <dbReference type="Proteomes" id="UP001157006"/>
    </source>
</evidence>
<dbReference type="InterPro" id="IPR039661">
    <property type="entry name" value="ELP3"/>
</dbReference>
<dbReference type="GO" id="GO:0051539">
    <property type="term" value="F:4 iron, 4 sulfur cluster binding"/>
    <property type="evidence" value="ECO:0007669"/>
    <property type="project" value="UniProtKB-KW"/>
</dbReference>
<keyword evidence="3" id="KW-0479">Metal-binding</keyword>
<name>A0AAV0YD29_VICFA</name>
<dbReference type="PANTHER" id="PTHR11135:SF0">
    <property type="entry name" value="ELONGATOR COMPLEX PROTEIN 3"/>
    <property type="match status" value="1"/>
</dbReference>
<sequence>MVDLSHKGHKLDLNALKSSVCRKYSLSRAPKLVEMISVLPDSEREVLLPKLRSKFGIAAIVVMSKPHKCPHIATAGNICVYSPGGPHSNFEYNTQSYTDYEPTSMYAIRASSNSEASESCNIKPFKRPRKKMVRHSQIHEIEEMEPQIIWHTIRLDYKNI</sequence>
<dbReference type="Proteomes" id="UP001157006">
    <property type="component" value="Unassembled WGS sequence"/>
</dbReference>
<gene>
    <name evidence="7" type="ORF">VFH_U046760</name>
</gene>
<keyword evidence="5" id="KW-0411">Iron-sulfur</keyword>
<keyword evidence="4" id="KW-0408">Iron</keyword>
<accession>A0AAV0YD29</accession>
<dbReference type="GO" id="GO:0002926">
    <property type="term" value="P:tRNA wobble base 5-methoxycarbonylmethyl-2-thiouridinylation"/>
    <property type="evidence" value="ECO:0007669"/>
    <property type="project" value="TreeGrafter"/>
</dbReference>
<dbReference type="GO" id="GO:0046872">
    <property type="term" value="F:metal ion binding"/>
    <property type="evidence" value="ECO:0007669"/>
    <property type="project" value="UniProtKB-KW"/>
</dbReference>
<feature type="domain" description="ELP3-like N-terminal" evidence="6">
    <location>
        <begin position="2"/>
        <end position="54"/>
    </location>
</feature>
<evidence type="ECO:0000256" key="3">
    <source>
        <dbReference type="ARBA" id="ARBA00022723"/>
    </source>
</evidence>
<evidence type="ECO:0000256" key="4">
    <source>
        <dbReference type="ARBA" id="ARBA00023004"/>
    </source>
</evidence>